<feature type="compositionally biased region" description="Acidic residues" evidence="1">
    <location>
        <begin position="181"/>
        <end position="195"/>
    </location>
</feature>
<feature type="region of interest" description="Disordered" evidence="1">
    <location>
        <begin position="172"/>
        <end position="196"/>
    </location>
</feature>
<organism evidence="2 3">
    <name type="scientific">Dactylonectria estremocensis</name>
    <dbReference type="NCBI Taxonomy" id="1079267"/>
    <lineage>
        <taxon>Eukaryota</taxon>
        <taxon>Fungi</taxon>
        <taxon>Dikarya</taxon>
        <taxon>Ascomycota</taxon>
        <taxon>Pezizomycotina</taxon>
        <taxon>Sordariomycetes</taxon>
        <taxon>Hypocreomycetidae</taxon>
        <taxon>Hypocreales</taxon>
        <taxon>Nectriaceae</taxon>
        <taxon>Dactylonectria</taxon>
    </lineage>
</organism>
<sequence length="219" mass="25780">MTVAQEGFLTSFPSNFLAHLPGVEYLRLAGNHDAVIGHYESGNPIPWAAVQIPQLRFFELEYSYLDEGLANFLVNHQNTLEKIYLRRCLAEEKSNWRELFRRVLEKNPRQLVEFTVLAYPVRKRTIYATHEEWNIAQHELEEAMRDDPEEDVEDERNRKFVVAKTCESYGAIEPKELYHDPEDDEDDESNPLDESDIVKEWDELQKLVKRNRDAARLSR</sequence>
<proteinExistence type="predicted"/>
<dbReference type="Proteomes" id="UP000717696">
    <property type="component" value="Unassembled WGS sequence"/>
</dbReference>
<evidence type="ECO:0000313" key="2">
    <source>
        <dbReference type="EMBL" id="KAH7108620.1"/>
    </source>
</evidence>
<comment type="caution">
    <text evidence="2">The sequence shown here is derived from an EMBL/GenBank/DDBJ whole genome shotgun (WGS) entry which is preliminary data.</text>
</comment>
<reference evidence="2" key="1">
    <citation type="journal article" date="2021" name="Nat. Commun.">
        <title>Genetic determinants of endophytism in the Arabidopsis root mycobiome.</title>
        <authorList>
            <person name="Mesny F."/>
            <person name="Miyauchi S."/>
            <person name="Thiergart T."/>
            <person name="Pickel B."/>
            <person name="Atanasova L."/>
            <person name="Karlsson M."/>
            <person name="Huettel B."/>
            <person name="Barry K.W."/>
            <person name="Haridas S."/>
            <person name="Chen C."/>
            <person name="Bauer D."/>
            <person name="Andreopoulos W."/>
            <person name="Pangilinan J."/>
            <person name="LaButti K."/>
            <person name="Riley R."/>
            <person name="Lipzen A."/>
            <person name="Clum A."/>
            <person name="Drula E."/>
            <person name="Henrissat B."/>
            <person name="Kohler A."/>
            <person name="Grigoriev I.V."/>
            <person name="Martin F.M."/>
            <person name="Hacquard S."/>
        </authorList>
    </citation>
    <scope>NUCLEOTIDE SEQUENCE</scope>
    <source>
        <strain evidence="2">MPI-CAGE-AT-0021</strain>
    </source>
</reference>
<keyword evidence="3" id="KW-1185">Reference proteome</keyword>
<dbReference type="AlphaFoldDB" id="A0A9P9I6M6"/>
<accession>A0A9P9I6M6</accession>
<protein>
    <submittedName>
        <fullName evidence="2">Uncharacterized protein</fullName>
    </submittedName>
</protein>
<evidence type="ECO:0000256" key="1">
    <source>
        <dbReference type="SAM" id="MobiDB-lite"/>
    </source>
</evidence>
<name>A0A9P9I6M6_9HYPO</name>
<dbReference type="EMBL" id="JAGMUU010000095">
    <property type="protein sequence ID" value="KAH7108620.1"/>
    <property type="molecule type" value="Genomic_DNA"/>
</dbReference>
<dbReference type="OrthoDB" id="5410873at2759"/>
<gene>
    <name evidence="2" type="ORF">B0J13DRAFT_333461</name>
</gene>
<evidence type="ECO:0000313" key="3">
    <source>
        <dbReference type="Proteomes" id="UP000717696"/>
    </source>
</evidence>